<dbReference type="EMBL" id="LAOC01000001">
    <property type="protein sequence ID" value="KJV78954.1"/>
    <property type="molecule type" value="Genomic_DNA"/>
</dbReference>
<feature type="domain" description="Penicillin-binding protein transpeptidase" evidence="1">
    <location>
        <begin position="1"/>
        <end position="45"/>
    </location>
</feature>
<dbReference type="AlphaFoldDB" id="A0A0F3PIA6"/>
<dbReference type="InterPro" id="IPR012338">
    <property type="entry name" value="Beta-lactam/transpept-like"/>
</dbReference>
<sequence>MKNSCVWYSQIITNKELGIEKFRDYVTKFDYGNRDISGDKGKNNGY</sequence>
<evidence type="ECO:0000313" key="2">
    <source>
        <dbReference type="EMBL" id="KJV78954.1"/>
    </source>
</evidence>
<reference evidence="2 3" key="1">
    <citation type="submission" date="2015-01" db="EMBL/GenBank/DDBJ databases">
        <title>Genome Sequencing of Rickettsiales.</title>
        <authorList>
            <person name="Daugherty S.C."/>
            <person name="Su Q."/>
            <person name="Abolude K."/>
            <person name="Beier-Sexton M."/>
            <person name="Carlyon J.A."/>
            <person name="Carter R."/>
            <person name="Day N.P."/>
            <person name="Dumler S.J."/>
            <person name="Dyachenko V."/>
            <person name="Godinez A."/>
            <person name="Kurtti T.J."/>
            <person name="Lichay M."/>
            <person name="Mullins K.E."/>
            <person name="Ott S."/>
            <person name="Pappas-Brown V."/>
            <person name="Paris D.H."/>
            <person name="Patel P."/>
            <person name="Richards A.L."/>
            <person name="Sadzewicz L."/>
            <person name="Sears K."/>
            <person name="Seidman D."/>
            <person name="Sengamalay N."/>
            <person name="Stenos J."/>
            <person name="Tallon L.J."/>
            <person name="Vincent G."/>
            <person name="Fraser C.M."/>
            <person name="Munderloh U."/>
            <person name="Dunning-Hotopp J.C."/>
        </authorList>
    </citation>
    <scope>NUCLEOTIDE SEQUENCE [LARGE SCALE GENOMIC DNA]</scope>
    <source>
        <strain evidence="2 3">Ect</strain>
    </source>
</reference>
<dbReference type="InterPro" id="IPR001460">
    <property type="entry name" value="PCN-bd_Tpept"/>
</dbReference>
<evidence type="ECO:0000259" key="1">
    <source>
        <dbReference type="Pfam" id="PF00905"/>
    </source>
</evidence>
<protein>
    <submittedName>
        <fullName evidence="2">Penicillin binding transpeptidase domain protein</fullName>
    </submittedName>
</protein>
<dbReference type="GO" id="GO:0008658">
    <property type="term" value="F:penicillin binding"/>
    <property type="evidence" value="ECO:0007669"/>
    <property type="project" value="InterPro"/>
</dbReference>
<organism evidence="2 3">
    <name type="scientific">Rickettsia rhipicephali str. Ect</name>
    <dbReference type="NCBI Taxonomy" id="1359199"/>
    <lineage>
        <taxon>Bacteria</taxon>
        <taxon>Pseudomonadati</taxon>
        <taxon>Pseudomonadota</taxon>
        <taxon>Alphaproteobacteria</taxon>
        <taxon>Rickettsiales</taxon>
        <taxon>Rickettsiaceae</taxon>
        <taxon>Rickettsieae</taxon>
        <taxon>Rickettsia</taxon>
        <taxon>spotted fever group</taxon>
    </lineage>
</organism>
<name>A0A0F3PIA6_RICRH</name>
<proteinExistence type="predicted"/>
<dbReference type="PATRIC" id="fig|1359199.3.peg.358"/>
<dbReference type="Proteomes" id="UP000033591">
    <property type="component" value="Unassembled WGS sequence"/>
</dbReference>
<evidence type="ECO:0000313" key="3">
    <source>
        <dbReference type="Proteomes" id="UP000033591"/>
    </source>
</evidence>
<gene>
    <name evidence="2" type="ORF">RMAECT_0365</name>
</gene>
<dbReference type="Pfam" id="PF00905">
    <property type="entry name" value="Transpeptidase"/>
    <property type="match status" value="1"/>
</dbReference>
<dbReference type="Gene3D" id="3.40.710.10">
    <property type="entry name" value="DD-peptidase/beta-lactamase superfamily"/>
    <property type="match status" value="1"/>
</dbReference>
<comment type="caution">
    <text evidence="2">The sequence shown here is derived from an EMBL/GenBank/DDBJ whole genome shotgun (WGS) entry which is preliminary data.</text>
</comment>
<accession>A0A0F3PIA6</accession>